<evidence type="ECO:0000256" key="1">
    <source>
        <dbReference type="SAM" id="MobiDB-lite"/>
    </source>
</evidence>
<dbReference type="GO" id="GO:0004842">
    <property type="term" value="F:ubiquitin-protein transferase activity"/>
    <property type="evidence" value="ECO:0007669"/>
    <property type="project" value="TreeGrafter"/>
</dbReference>
<dbReference type="PANTHER" id="PTHR28042">
    <property type="entry name" value="E3 UBIQUITIN-PROTEIN LIGASE COMPLEX SLX5-SLX8 SUBUNIT SLX5"/>
    <property type="match status" value="1"/>
</dbReference>
<reference evidence="2 3" key="1">
    <citation type="submission" date="2015-11" db="EMBL/GenBank/DDBJ databases">
        <title>The genome of Debaryomyces fabryi.</title>
        <authorList>
            <person name="Tafer H."/>
            <person name="Lopandic K."/>
        </authorList>
    </citation>
    <scope>NUCLEOTIDE SEQUENCE [LARGE SCALE GENOMIC DNA]</scope>
    <source>
        <strain evidence="2 3">CBS 789</strain>
    </source>
</reference>
<proteinExistence type="predicted"/>
<name>A0A0V1PTE4_9ASCO</name>
<evidence type="ECO:0000313" key="3">
    <source>
        <dbReference type="Proteomes" id="UP000054251"/>
    </source>
</evidence>
<organism evidence="2 3">
    <name type="scientific">Debaryomyces fabryi</name>
    <dbReference type="NCBI Taxonomy" id="58627"/>
    <lineage>
        <taxon>Eukaryota</taxon>
        <taxon>Fungi</taxon>
        <taxon>Dikarya</taxon>
        <taxon>Ascomycota</taxon>
        <taxon>Saccharomycotina</taxon>
        <taxon>Pichiomycetes</taxon>
        <taxon>Debaryomycetaceae</taxon>
        <taxon>Debaryomyces</taxon>
    </lineage>
</organism>
<dbReference type="GO" id="GO:0033768">
    <property type="term" value="C:SUMO-targeted ubiquitin ligase complex"/>
    <property type="evidence" value="ECO:0007669"/>
    <property type="project" value="TreeGrafter"/>
</dbReference>
<feature type="region of interest" description="Disordered" evidence="1">
    <location>
        <begin position="156"/>
        <end position="192"/>
    </location>
</feature>
<feature type="compositionally biased region" description="Polar residues" evidence="1">
    <location>
        <begin position="160"/>
        <end position="170"/>
    </location>
</feature>
<dbReference type="OrthoDB" id="4090114at2759"/>
<comment type="caution">
    <text evidence="2">The sequence shown here is derived from an EMBL/GenBank/DDBJ whole genome shotgun (WGS) entry which is preliminary data.</text>
</comment>
<gene>
    <name evidence="2" type="ORF">AC631_04716</name>
</gene>
<feature type="compositionally biased region" description="Low complexity" evidence="1">
    <location>
        <begin position="47"/>
        <end position="58"/>
    </location>
</feature>
<feature type="region of interest" description="Disordered" evidence="1">
    <location>
        <begin position="77"/>
        <end position="116"/>
    </location>
</feature>
<feature type="region of interest" description="Disordered" evidence="1">
    <location>
        <begin position="1"/>
        <end position="64"/>
    </location>
</feature>
<dbReference type="InterPro" id="IPR038886">
    <property type="entry name" value="E3_SLX5/Rfp1"/>
</dbReference>
<dbReference type="AlphaFoldDB" id="A0A0V1PTE4"/>
<dbReference type="PANTHER" id="PTHR28042:SF1">
    <property type="entry name" value="E3 UBIQUITIN-PROTEIN LIGASE COMPLEX SLX5-SLX8 SUBUNIT SLX5"/>
    <property type="match status" value="1"/>
</dbReference>
<accession>A0A0V1PTE4</accession>
<feature type="compositionally biased region" description="Basic and acidic residues" evidence="1">
    <location>
        <begin position="171"/>
        <end position="183"/>
    </location>
</feature>
<dbReference type="EMBL" id="LMYN01000137">
    <property type="protein sequence ID" value="KRZ99526.1"/>
    <property type="molecule type" value="Genomic_DNA"/>
</dbReference>
<evidence type="ECO:0000313" key="2">
    <source>
        <dbReference type="EMBL" id="KRZ99526.1"/>
    </source>
</evidence>
<dbReference type="GeneID" id="26841725"/>
<sequence>MPKDTIEMSRNGEYLDNIENGGQDGESDFPQEVIEILTDDEDDNRDSGSGSNNLTNNNEPFIIGDHNDDDDIQITGANTMNSGDRAPRRIRRRNHSTSINESRNIRRRPNEEEDDIQIIDERPAERTLIPPLDMLPSFAPDSLRRRVQGIETPVGVFQSYEDSSTPFSGSESERSNRYTEPPRRIPTRSRRARRIRPPRSNDFIALDHFVFSQQLYHNLYGDWNGLEDLPNADAVEGSVMARIERDNENAVDQRLQNENIFNRVALKSKKDIAENELPGYTNDIKPDTNICCDLCGIILGEGIPDYFKPNLYYNEDDNFKKFCEDYKVQAPWFCIKQCLPSDVDLSKRVFVAKCGHVYCGRCVKNIGNRPSGRRKQNQKITIDNPLVYAPRKCTNSECNLSFTGKKSFTELYF</sequence>
<protein>
    <submittedName>
        <fullName evidence="2">Uncharacterized protein</fullName>
    </submittedName>
</protein>
<dbReference type="RefSeq" id="XP_015465629.1">
    <property type="nucleotide sequence ID" value="XM_015613545.1"/>
</dbReference>
<keyword evidence="3" id="KW-1185">Reference proteome</keyword>
<dbReference type="Proteomes" id="UP000054251">
    <property type="component" value="Unassembled WGS sequence"/>
</dbReference>